<evidence type="ECO:0000256" key="1">
    <source>
        <dbReference type="ARBA" id="ARBA00022714"/>
    </source>
</evidence>
<protein>
    <recommendedName>
        <fullName evidence="5">Iron-binding zinc finger CDGSH type domain-containing protein</fullName>
    </recommendedName>
</protein>
<organism evidence="6 7">
    <name type="scientific">Nitrosomonas europaea (strain ATCC 19718 / CIP 103999 / KCTC 2705 / NBRC 14298)</name>
    <dbReference type="NCBI Taxonomy" id="228410"/>
    <lineage>
        <taxon>Bacteria</taxon>
        <taxon>Pseudomonadati</taxon>
        <taxon>Pseudomonadota</taxon>
        <taxon>Betaproteobacteria</taxon>
        <taxon>Nitrosomonadales</taxon>
        <taxon>Nitrosomonadaceae</taxon>
        <taxon>Nitrosomonas</taxon>
    </lineage>
</organism>
<accession>Q82SM9</accession>
<dbReference type="Pfam" id="PF09360">
    <property type="entry name" value="zf-CDGSH"/>
    <property type="match status" value="1"/>
</dbReference>
<keyword evidence="1" id="KW-0001">2Fe-2S</keyword>
<dbReference type="DNASU" id="1083249"/>
<dbReference type="Proteomes" id="UP000001416">
    <property type="component" value="Chromosome"/>
</dbReference>
<dbReference type="PANTHER" id="PTHR46491">
    <property type="entry name" value="CDGSH IRON SULFUR DOMAIN PROTEIN HOMOLOG"/>
    <property type="match status" value="1"/>
</dbReference>
<keyword evidence="3" id="KW-0408">Iron</keyword>
<evidence type="ECO:0000313" key="7">
    <source>
        <dbReference type="Proteomes" id="UP000001416"/>
    </source>
</evidence>
<dbReference type="InterPro" id="IPR042216">
    <property type="entry name" value="MitoNEET_CISD"/>
</dbReference>
<dbReference type="InterPro" id="IPR052950">
    <property type="entry name" value="CISD"/>
</dbReference>
<dbReference type="STRING" id="228410.NE2282"/>
<evidence type="ECO:0000256" key="3">
    <source>
        <dbReference type="ARBA" id="ARBA00023004"/>
    </source>
</evidence>
<dbReference type="SMART" id="SM00704">
    <property type="entry name" value="ZnF_CDGSH"/>
    <property type="match status" value="1"/>
</dbReference>
<name>Q82SM9_NITEU</name>
<dbReference type="GeneID" id="87105738"/>
<dbReference type="RefSeq" id="WP_011112769.1">
    <property type="nucleotide sequence ID" value="NC_004757.1"/>
</dbReference>
<keyword evidence="4" id="KW-0411">Iron-sulfur</keyword>
<keyword evidence="7" id="KW-1185">Reference proteome</keyword>
<dbReference type="HOGENOM" id="CLU_145019_2_1_4"/>
<dbReference type="eggNOG" id="COG3369">
    <property type="taxonomic scope" value="Bacteria"/>
</dbReference>
<evidence type="ECO:0000256" key="2">
    <source>
        <dbReference type="ARBA" id="ARBA00022723"/>
    </source>
</evidence>
<dbReference type="EMBL" id="AL954747">
    <property type="protein sequence ID" value="CAD86194.1"/>
    <property type="molecule type" value="Genomic_DNA"/>
</dbReference>
<evidence type="ECO:0000256" key="4">
    <source>
        <dbReference type="ARBA" id="ARBA00023014"/>
    </source>
</evidence>
<gene>
    <name evidence="6" type="ordered locus">NE2282</name>
</gene>
<dbReference type="Gene3D" id="3.40.5.90">
    <property type="entry name" value="CDGSH iron-sulfur domain, mitoNEET-type"/>
    <property type="match status" value="2"/>
</dbReference>
<dbReference type="OrthoDB" id="9795032at2"/>
<dbReference type="GO" id="GO:0005737">
    <property type="term" value="C:cytoplasm"/>
    <property type="evidence" value="ECO:0007669"/>
    <property type="project" value="UniProtKB-ARBA"/>
</dbReference>
<dbReference type="GO" id="GO:0046872">
    <property type="term" value="F:metal ion binding"/>
    <property type="evidence" value="ECO:0007669"/>
    <property type="project" value="UniProtKB-KW"/>
</dbReference>
<dbReference type="AlphaFoldDB" id="Q82SM9"/>
<feature type="domain" description="Iron-binding zinc finger CDGSH type" evidence="5">
    <location>
        <begin position="9"/>
        <end position="46"/>
    </location>
</feature>
<evidence type="ECO:0000259" key="5">
    <source>
        <dbReference type="SMART" id="SM00704"/>
    </source>
</evidence>
<reference evidence="6 7" key="1">
    <citation type="journal article" date="2003" name="J. Bacteriol.">
        <title>Complete genome sequence of the ammonia-oxidizing bacterium and obligate chemolithoautotroph Nitrosomonas europaea.</title>
        <authorList>
            <person name="Chain P."/>
            <person name="Lamerdin J."/>
            <person name="Larimer F."/>
            <person name="Regala W."/>
            <person name="Land M."/>
            <person name="Hauser L."/>
            <person name="Hooper A."/>
            <person name="Klotz M."/>
            <person name="Norton J."/>
            <person name="Sayavedra-Soto L."/>
            <person name="Arciero D."/>
            <person name="Hommes N."/>
            <person name="Whittaker M."/>
            <person name="Arp D."/>
        </authorList>
    </citation>
    <scope>NUCLEOTIDE SEQUENCE [LARGE SCALE GENOMIC DNA]</scope>
    <source>
        <strain evidence="7">ATCC 19718 / CIP 103999 / KCTC 2705 / NBRC 14298</strain>
    </source>
</reference>
<dbReference type="InterPro" id="IPR018967">
    <property type="entry name" value="FeS-contain_CDGSH-typ"/>
</dbReference>
<dbReference type="KEGG" id="neu:NE2282"/>
<evidence type="ECO:0000313" key="6">
    <source>
        <dbReference type="EMBL" id="CAD86194.1"/>
    </source>
</evidence>
<dbReference type="PANTHER" id="PTHR46491:SF3">
    <property type="entry name" value="CDGSH IRON-SULFUR DOMAIN-CONTAINING PROTEIN 3, MITOCHONDRIAL"/>
    <property type="match status" value="1"/>
</dbReference>
<sequence length="78" mass="8911">MGESGTKSRFPIRVQLEANKQYYWCRCGLSQSQPFCDGAHRGTGMNPVVFVVRETSPVWLCVCKETKNIPFCDCFRTD</sequence>
<proteinExistence type="predicted"/>
<dbReference type="GO" id="GO:0051537">
    <property type="term" value="F:2 iron, 2 sulfur cluster binding"/>
    <property type="evidence" value="ECO:0007669"/>
    <property type="project" value="UniProtKB-KW"/>
</dbReference>
<keyword evidence="2" id="KW-0479">Metal-binding</keyword>